<feature type="compositionally biased region" description="Basic and acidic residues" evidence="1">
    <location>
        <begin position="1"/>
        <end position="12"/>
    </location>
</feature>
<gene>
    <name evidence="2" type="ORF">EYF80_031557</name>
</gene>
<comment type="caution">
    <text evidence="2">The sequence shown here is derived from an EMBL/GenBank/DDBJ whole genome shotgun (WGS) entry which is preliminary data.</text>
</comment>
<accession>A0A4Z2GX24</accession>
<dbReference type="AlphaFoldDB" id="A0A4Z2GX24"/>
<dbReference type="EMBL" id="SRLO01000386">
    <property type="protein sequence ID" value="TNN58197.1"/>
    <property type="molecule type" value="Genomic_DNA"/>
</dbReference>
<name>A0A4Z2GX24_9TELE</name>
<protein>
    <submittedName>
        <fullName evidence="2">Uncharacterized protein</fullName>
    </submittedName>
</protein>
<organism evidence="2 3">
    <name type="scientific">Liparis tanakae</name>
    <name type="common">Tanaka's snailfish</name>
    <dbReference type="NCBI Taxonomy" id="230148"/>
    <lineage>
        <taxon>Eukaryota</taxon>
        <taxon>Metazoa</taxon>
        <taxon>Chordata</taxon>
        <taxon>Craniata</taxon>
        <taxon>Vertebrata</taxon>
        <taxon>Euteleostomi</taxon>
        <taxon>Actinopterygii</taxon>
        <taxon>Neopterygii</taxon>
        <taxon>Teleostei</taxon>
        <taxon>Neoteleostei</taxon>
        <taxon>Acanthomorphata</taxon>
        <taxon>Eupercaria</taxon>
        <taxon>Perciformes</taxon>
        <taxon>Cottioidei</taxon>
        <taxon>Cottales</taxon>
        <taxon>Liparidae</taxon>
        <taxon>Liparis</taxon>
    </lineage>
</organism>
<evidence type="ECO:0000313" key="2">
    <source>
        <dbReference type="EMBL" id="TNN58197.1"/>
    </source>
</evidence>
<feature type="region of interest" description="Disordered" evidence="1">
    <location>
        <begin position="1"/>
        <end position="42"/>
    </location>
</feature>
<sequence length="68" mass="7711">MSLIDRGSEEKLPNSPKCSSGAAQRPTEEDDDGSEQSLDVRLPKKLTPSLVDKVWERLVWNTVVHWFT</sequence>
<dbReference type="Proteomes" id="UP000314294">
    <property type="component" value="Unassembled WGS sequence"/>
</dbReference>
<reference evidence="2 3" key="1">
    <citation type="submission" date="2019-03" db="EMBL/GenBank/DDBJ databases">
        <title>First draft genome of Liparis tanakae, snailfish: a comprehensive survey of snailfish specific genes.</title>
        <authorList>
            <person name="Kim W."/>
            <person name="Song I."/>
            <person name="Jeong J.-H."/>
            <person name="Kim D."/>
            <person name="Kim S."/>
            <person name="Ryu S."/>
            <person name="Song J.Y."/>
            <person name="Lee S.K."/>
        </authorList>
    </citation>
    <scope>NUCLEOTIDE SEQUENCE [LARGE SCALE GENOMIC DNA]</scope>
    <source>
        <tissue evidence="2">Muscle</tissue>
    </source>
</reference>
<evidence type="ECO:0000313" key="3">
    <source>
        <dbReference type="Proteomes" id="UP000314294"/>
    </source>
</evidence>
<evidence type="ECO:0000256" key="1">
    <source>
        <dbReference type="SAM" id="MobiDB-lite"/>
    </source>
</evidence>
<proteinExistence type="predicted"/>
<keyword evidence="3" id="KW-1185">Reference proteome</keyword>